<dbReference type="EMBL" id="QMEY01000034">
    <property type="protein sequence ID" value="RBQ14338.1"/>
    <property type="molecule type" value="Genomic_DNA"/>
</dbReference>
<accession>A0A366LKA0</accession>
<dbReference type="Pfam" id="PF25275">
    <property type="entry name" value="Golvesin_C"/>
    <property type="match status" value="1"/>
</dbReference>
<evidence type="ECO:0000256" key="1">
    <source>
        <dbReference type="SAM" id="MobiDB-lite"/>
    </source>
</evidence>
<protein>
    <recommendedName>
        <fullName evidence="2">Golvesin/Xly CBD-like domain-containing protein</fullName>
    </recommendedName>
</protein>
<gene>
    <name evidence="3" type="ORF">DP939_40985</name>
</gene>
<comment type="caution">
    <text evidence="3">The sequence shown here is derived from an EMBL/GenBank/DDBJ whole genome shotgun (WGS) entry which is preliminary data.</text>
</comment>
<proteinExistence type="predicted"/>
<evidence type="ECO:0000313" key="4">
    <source>
        <dbReference type="Proteomes" id="UP000253303"/>
    </source>
</evidence>
<dbReference type="InterPro" id="IPR033803">
    <property type="entry name" value="CBD-like_Golvesin-Xly"/>
</dbReference>
<evidence type="ECO:0000259" key="2">
    <source>
        <dbReference type="Pfam" id="PF25275"/>
    </source>
</evidence>
<feature type="compositionally biased region" description="Basic and acidic residues" evidence="1">
    <location>
        <begin position="492"/>
        <end position="502"/>
    </location>
</feature>
<organism evidence="3 4">
    <name type="scientific">Spongiactinospora rosea</name>
    <dbReference type="NCBI Taxonomy" id="2248750"/>
    <lineage>
        <taxon>Bacteria</taxon>
        <taxon>Bacillati</taxon>
        <taxon>Actinomycetota</taxon>
        <taxon>Actinomycetes</taxon>
        <taxon>Streptosporangiales</taxon>
        <taxon>Streptosporangiaceae</taxon>
        <taxon>Spongiactinospora</taxon>
    </lineage>
</organism>
<keyword evidence="4" id="KW-1185">Reference proteome</keyword>
<sequence>MLPAKWRESKDVALATAGDSTGFHLLTAEAATGYQWRTLATLREPGLDTDQWIGNACLTGSGNSAVAVYAPRHFTNREELFNRGGFAAVVDLRSGEVTKLRDQVSLSYFNPGCGAGERVVLTQGAVERHDSTRLLVLNAAERKVTTRIQAPGQVTSAIPVRDRVVAAAGGRLVEVSGSGVRTLVTTGSVPFDLRADDDGGVVFAERAGERVEVRYHRAGSARLLATGRLGRLSVETGTRGRLFLLGDAERVRDLPASVTHLASAPARSEVSSEGGLAVTSAAPDVRADAAALKDTGISGTGIGKTEPEPVRIAAQVTATRAEVGFTVQPDVSAAPQASTGTRINPRLAAEGTVDAGHTCAVPRNDPTVQVYQPHWRQVEWAVNQLVFKNRLTLARPANWKGSGLPSWSPAAMFPIEDLRGGGRVPSTIMLGVLAQESNLWQAQRNAAEGEPGNPLVGNYYGLDLYDNDPGNDWDIDFTKADCGYGISQQTDGMRKAGSERPGETAWPPDKQRAVALDYATNIAAGLRTLTQKWNQIWDDTGGAVKANTGNPAKIENWYFALWAYNSGWHPKAEAPANGGAWGVGWANNPANPAYRPDRHPFLDNNTYSDAAHPQDWPYQEKVLGWAAWPIVKSYYDAAQQKWLDQAGYNYAWWNTVTDRSQIVPTVNAGTSFAVDINAFCRASGTDHNDCQPGASVPGASTPGTCRRADFKCWWHLPKLWKVNCDTTCGNEGTIRYSDPEWAYTERADPTDHWTPCRTPGLPSGAYIIDDVPSTVPAIRGGCDNSGWANSGSLGFEFGRDAQGRVPAKADFGQIGNGFGGHYWYGFTRSPDHNGEVFKVSGTWTLNRSVNGPANVWVHLPAKLGYTKHAKYEVQTAQGLRTRTISQRGDGRTNRWVSIGAFQFAGPPVIRLSTLDSSGDGKESIVWDVVAVQPVSGTFAEHTVEAVALFDEDQDVDSAPPASDFPTPLRSRQALYDWGIETSSAVTSLPDCSGGPTMLCTMPGIKAAMGRWHTDVVAAGTDPVDHPDGKSIATWIGFANPYTDRPTSPAKPPWYDTNDGTYKIRSKVSISFVKAADGTIVAGSEHGEYANRTGDTHLPRFVKDTFAALQADYGIAPPDLTYSTADLNSHDGVRRTARPHLTGILPGRAYAYAGKAPVAVDAAGNPTGTGGTCVAALYTSGGSIGYRPMLGADDGKPWEKAADWKARVEGDTRVPPEVAKVAGEIYNAFFNKGIIPGLGSIFGQGPPIWQELNLRVCTDGSVRKNGDRPLLRSSHMPDQYLYHNGQAMDLNGGQSNSAAPVVKGRFDRFSRIPDPNQTWPLWENPYGPCGPATGQSGNPWDISVPSDAGVNPSAARFCLDNSLQPDPAYSSP</sequence>
<feature type="region of interest" description="Disordered" evidence="1">
    <location>
        <begin position="489"/>
        <end position="509"/>
    </location>
</feature>
<feature type="domain" description="Golvesin/Xly CBD-like" evidence="2">
    <location>
        <begin position="840"/>
        <end position="912"/>
    </location>
</feature>
<evidence type="ECO:0000313" key="3">
    <source>
        <dbReference type="EMBL" id="RBQ14338.1"/>
    </source>
</evidence>
<dbReference type="Proteomes" id="UP000253303">
    <property type="component" value="Unassembled WGS sequence"/>
</dbReference>
<name>A0A366LKA0_9ACTN</name>
<reference evidence="3 4" key="1">
    <citation type="submission" date="2018-06" db="EMBL/GenBank/DDBJ databases">
        <title>Sphaerisporangium craniellae sp. nov., isolated from a marine sponge in the South China Sea.</title>
        <authorList>
            <person name="Li L."/>
        </authorList>
    </citation>
    <scope>NUCLEOTIDE SEQUENCE [LARGE SCALE GENOMIC DNA]</scope>
    <source>
        <strain evidence="3 4">LHW63015</strain>
    </source>
</reference>